<keyword evidence="4" id="KW-1185">Reference proteome</keyword>
<dbReference type="AlphaFoldDB" id="A0A811RR75"/>
<evidence type="ECO:0000313" key="4">
    <source>
        <dbReference type="Proteomes" id="UP000604825"/>
    </source>
</evidence>
<evidence type="ECO:0000256" key="1">
    <source>
        <dbReference type="SAM" id="MobiDB-lite"/>
    </source>
</evidence>
<name>A0A811RR75_9POAL</name>
<sequence>MATKPVIVGDLIHRVASSCLSNRLPCNYTLRDSIDSNLDDDDDNPFADAIFSSEKCWRSPPAAEVEEIKEEEGEEEEEEEKLKIWEDGEQEQERLATAAKGVERTRDANALMAEGAHCPWDPDKMRATDAAVVAELRHLARLRDRFRRSAAAGHIPCPNPSAPPLHEVVAPYEAALDDLQRQLQPKQAKVDGLKKKLAVATSRRNGRHHHHPLSKQNGPDGGAVHLLCRAGPRGDAGVCRAPRAPDARRGAGARGGHSIAHQDPGVLPAAGQARAGHHTRPPRRLSARVLLPGRLPLVAAGPRRVPARGRARKG</sequence>
<feature type="domain" description="DUF641" evidence="2">
    <location>
        <begin position="116"/>
        <end position="205"/>
    </location>
</feature>
<reference evidence="3" key="1">
    <citation type="submission" date="2020-10" db="EMBL/GenBank/DDBJ databases">
        <authorList>
            <person name="Han B."/>
            <person name="Lu T."/>
            <person name="Zhao Q."/>
            <person name="Huang X."/>
            <person name="Zhao Y."/>
        </authorList>
    </citation>
    <scope>NUCLEOTIDE SEQUENCE</scope>
</reference>
<feature type="compositionally biased region" description="Acidic residues" evidence="1">
    <location>
        <begin position="64"/>
        <end position="79"/>
    </location>
</feature>
<feature type="region of interest" description="Disordered" evidence="1">
    <location>
        <begin position="61"/>
        <end position="81"/>
    </location>
</feature>
<evidence type="ECO:0000259" key="2">
    <source>
        <dbReference type="Pfam" id="PF04859"/>
    </source>
</evidence>
<feature type="compositionally biased region" description="Basic residues" evidence="1">
    <location>
        <begin position="275"/>
        <end position="286"/>
    </location>
</feature>
<feature type="region of interest" description="Disordered" evidence="1">
    <location>
        <begin position="200"/>
        <end position="221"/>
    </location>
</feature>
<proteinExistence type="predicted"/>
<protein>
    <recommendedName>
        <fullName evidence="2">DUF641 domain-containing protein</fullName>
    </recommendedName>
</protein>
<dbReference type="InterPro" id="IPR006943">
    <property type="entry name" value="DUF641_pln"/>
</dbReference>
<dbReference type="Proteomes" id="UP000604825">
    <property type="component" value="Unassembled WGS sequence"/>
</dbReference>
<dbReference type="EMBL" id="CAJGYO010000016">
    <property type="protein sequence ID" value="CAD6273126.1"/>
    <property type="molecule type" value="Genomic_DNA"/>
</dbReference>
<dbReference type="InterPro" id="IPR040225">
    <property type="entry name" value="GIL1-like"/>
</dbReference>
<accession>A0A811RR75</accession>
<feature type="compositionally biased region" description="Basic residues" evidence="1">
    <location>
        <begin position="204"/>
        <end position="213"/>
    </location>
</feature>
<dbReference type="PANTHER" id="PTHR31161">
    <property type="entry name" value="PROTEIN GRAVITROPIC IN THE LIGHT 1"/>
    <property type="match status" value="1"/>
</dbReference>
<evidence type="ECO:0000313" key="3">
    <source>
        <dbReference type="EMBL" id="CAD6273126.1"/>
    </source>
</evidence>
<feature type="region of interest" description="Disordered" evidence="1">
    <location>
        <begin position="239"/>
        <end position="286"/>
    </location>
</feature>
<dbReference type="GO" id="GO:0009639">
    <property type="term" value="P:response to red or far red light"/>
    <property type="evidence" value="ECO:0007669"/>
    <property type="project" value="InterPro"/>
</dbReference>
<comment type="caution">
    <text evidence="3">The sequence shown here is derived from an EMBL/GenBank/DDBJ whole genome shotgun (WGS) entry which is preliminary data.</text>
</comment>
<dbReference type="OrthoDB" id="678887at2759"/>
<dbReference type="Pfam" id="PF04859">
    <property type="entry name" value="DUF641"/>
    <property type="match status" value="1"/>
</dbReference>
<organism evidence="3 4">
    <name type="scientific">Miscanthus lutarioriparius</name>
    <dbReference type="NCBI Taxonomy" id="422564"/>
    <lineage>
        <taxon>Eukaryota</taxon>
        <taxon>Viridiplantae</taxon>
        <taxon>Streptophyta</taxon>
        <taxon>Embryophyta</taxon>
        <taxon>Tracheophyta</taxon>
        <taxon>Spermatophyta</taxon>
        <taxon>Magnoliopsida</taxon>
        <taxon>Liliopsida</taxon>
        <taxon>Poales</taxon>
        <taxon>Poaceae</taxon>
        <taxon>PACMAD clade</taxon>
        <taxon>Panicoideae</taxon>
        <taxon>Andropogonodae</taxon>
        <taxon>Andropogoneae</taxon>
        <taxon>Saccharinae</taxon>
        <taxon>Miscanthus</taxon>
    </lineage>
</organism>
<gene>
    <name evidence="3" type="ORF">NCGR_LOCUS56393</name>
</gene>
<dbReference type="GO" id="GO:0009959">
    <property type="term" value="P:negative gravitropism"/>
    <property type="evidence" value="ECO:0007669"/>
    <property type="project" value="InterPro"/>
</dbReference>